<keyword evidence="2" id="KW-1133">Transmembrane helix</keyword>
<evidence type="ECO:0000313" key="4">
    <source>
        <dbReference type="Proteomes" id="UP000799750"/>
    </source>
</evidence>
<keyword evidence="4" id="KW-1185">Reference proteome</keyword>
<feature type="region of interest" description="Disordered" evidence="1">
    <location>
        <begin position="173"/>
        <end position="222"/>
    </location>
</feature>
<dbReference type="OrthoDB" id="10670925at2759"/>
<feature type="compositionally biased region" description="Basic and acidic residues" evidence="1">
    <location>
        <begin position="173"/>
        <end position="198"/>
    </location>
</feature>
<evidence type="ECO:0000256" key="2">
    <source>
        <dbReference type="SAM" id="Phobius"/>
    </source>
</evidence>
<evidence type="ECO:0000256" key="1">
    <source>
        <dbReference type="SAM" id="MobiDB-lite"/>
    </source>
</evidence>
<evidence type="ECO:0000313" key="3">
    <source>
        <dbReference type="EMBL" id="KAF2500440.1"/>
    </source>
</evidence>
<organism evidence="3 4">
    <name type="scientific">Lophium mytilinum</name>
    <dbReference type="NCBI Taxonomy" id="390894"/>
    <lineage>
        <taxon>Eukaryota</taxon>
        <taxon>Fungi</taxon>
        <taxon>Dikarya</taxon>
        <taxon>Ascomycota</taxon>
        <taxon>Pezizomycotina</taxon>
        <taxon>Dothideomycetes</taxon>
        <taxon>Pleosporomycetidae</taxon>
        <taxon>Mytilinidiales</taxon>
        <taxon>Mytilinidiaceae</taxon>
        <taxon>Lophium</taxon>
    </lineage>
</organism>
<dbReference type="AlphaFoldDB" id="A0A6A6R9G4"/>
<proteinExistence type="predicted"/>
<dbReference type="Proteomes" id="UP000799750">
    <property type="component" value="Unassembled WGS sequence"/>
</dbReference>
<accession>A0A6A6R9G4</accession>
<keyword evidence="2" id="KW-0472">Membrane</keyword>
<protein>
    <submittedName>
        <fullName evidence="3">Uncharacterized protein</fullName>
    </submittedName>
</protein>
<feature type="compositionally biased region" description="Polar residues" evidence="1">
    <location>
        <begin position="209"/>
        <end position="220"/>
    </location>
</feature>
<reference evidence="3" key="1">
    <citation type="journal article" date="2020" name="Stud. Mycol.">
        <title>101 Dothideomycetes genomes: a test case for predicting lifestyles and emergence of pathogens.</title>
        <authorList>
            <person name="Haridas S."/>
            <person name="Albert R."/>
            <person name="Binder M."/>
            <person name="Bloem J."/>
            <person name="Labutti K."/>
            <person name="Salamov A."/>
            <person name="Andreopoulos B."/>
            <person name="Baker S."/>
            <person name="Barry K."/>
            <person name="Bills G."/>
            <person name="Bluhm B."/>
            <person name="Cannon C."/>
            <person name="Castanera R."/>
            <person name="Culley D."/>
            <person name="Daum C."/>
            <person name="Ezra D."/>
            <person name="Gonzalez J."/>
            <person name="Henrissat B."/>
            <person name="Kuo A."/>
            <person name="Liang C."/>
            <person name="Lipzen A."/>
            <person name="Lutzoni F."/>
            <person name="Magnuson J."/>
            <person name="Mondo S."/>
            <person name="Nolan M."/>
            <person name="Ohm R."/>
            <person name="Pangilinan J."/>
            <person name="Park H.-J."/>
            <person name="Ramirez L."/>
            <person name="Alfaro M."/>
            <person name="Sun H."/>
            <person name="Tritt A."/>
            <person name="Yoshinaga Y."/>
            <person name="Zwiers L.-H."/>
            <person name="Turgeon B."/>
            <person name="Goodwin S."/>
            <person name="Spatafora J."/>
            <person name="Crous P."/>
            <person name="Grigoriev I."/>
        </authorList>
    </citation>
    <scope>NUCLEOTIDE SEQUENCE</scope>
    <source>
        <strain evidence="3">CBS 269.34</strain>
    </source>
</reference>
<keyword evidence="2" id="KW-0812">Transmembrane</keyword>
<dbReference type="EMBL" id="MU004183">
    <property type="protein sequence ID" value="KAF2500440.1"/>
    <property type="molecule type" value="Genomic_DNA"/>
</dbReference>
<gene>
    <name evidence="3" type="ORF">BU16DRAFT_535032</name>
</gene>
<sequence length="280" mass="32170">MRDAKQIQKTGKQLTTSLYVQDRKLSSKPGLFPYKRHQIAHHDLSSIAFFTHRITHFKTSDLLDCQAIGPFQTLSIPTLSIRLKDSLEFPRTPERERLDGLVQQIQALHQLIDIIIIDFDDILAEPFDMEEVSERFDRLAEAKKLIVHLLERVDDSFFDEKREEVEYAYAAQEGRELEAREPEVGEEARNEEVEKETPQQEVVEEAQPNGATEGNQQQGVAETEVPARPLDQHLDDIQATLRTLTSTKEEMLMLSKGVEKAGDTLVLIMLVLLLVVWWIR</sequence>
<name>A0A6A6R9G4_9PEZI</name>
<feature type="transmembrane region" description="Helical" evidence="2">
    <location>
        <begin position="261"/>
        <end position="279"/>
    </location>
</feature>